<accession>A0A975B816</accession>
<evidence type="ECO:0000256" key="7">
    <source>
        <dbReference type="ARBA" id="ARBA00023125"/>
    </source>
</evidence>
<dbReference type="AlphaFoldDB" id="A0A975B816"/>
<comment type="subunit">
    <text evidence="9 10">Homodimer, forms a heterotetramer with a Cas2 homodimer.</text>
</comment>
<dbReference type="CDD" id="cd09634">
    <property type="entry name" value="Cas1_I-II-III"/>
    <property type="match status" value="1"/>
</dbReference>
<dbReference type="PANTHER" id="PTHR34353:SF2">
    <property type="entry name" value="CRISPR-ASSOCIATED ENDONUCLEASE CAS1 1"/>
    <property type="match status" value="1"/>
</dbReference>
<organism evidence="11 12">
    <name type="scientific">Desulfonema limicola</name>
    <dbReference type="NCBI Taxonomy" id="45656"/>
    <lineage>
        <taxon>Bacteria</taxon>
        <taxon>Pseudomonadati</taxon>
        <taxon>Thermodesulfobacteriota</taxon>
        <taxon>Desulfobacteria</taxon>
        <taxon>Desulfobacterales</taxon>
        <taxon>Desulfococcaceae</taxon>
        <taxon>Desulfonema</taxon>
    </lineage>
</organism>
<evidence type="ECO:0000313" key="12">
    <source>
        <dbReference type="Proteomes" id="UP000663720"/>
    </source>
</evidence>
<dbReference type="Proteomes" id="UP000663720">
    <property type="component" value="Chromosome"/>
</dbReference>
<feature type="binding site" evidence="10">
    <location>
        <position position="238"/>
    </location>
    <ligand>
        <name>Mn(2+)</name>
        <dbReference type="ChEBI" id="CHEBI:29035"/>
    </ligand>
</feature>
<dbReference type="GO" id="GO:0043571">
    <property type="term" value="P:maintenance of CRISPR repeat elements"/>
    <property type="evidence" value="ECO:0007669"/>
    <property type="project" value="UniProtKB-UniRule"/>
</dbReference>
<feature type="binding site" evidence="10">
    <location>
        <position position="223"/>
    </location>
    <ligand>
        <name>Mn(2+)</name>
        <dbReference type="ChEBI" id="CHEBI:29035"/>
    </ligand>
</feature>
<sequence>MNTIYVTDNGVMLKRLSQRILLKKDGKVINEIPVLDLKRVVVFGNNQISTDLMKFLAGKGIEIAFLSMNGRFKFRVVPETSKNIYLRMAQHHHYQNPVFRISISKNIVKGKLVNQRNLLLRCQRNQPETNIKDAIDSLKTSLQELEDKASIDEIMGAEGYGSRIFFKAYGKLLYNGFKFHTREYYPPPDPVNALLSFGYMLIFNELNGLLEACGFDVFLGFLHSAKYGRESLASDMIEELRSPIVDRLVIYLINKGVIKLSQFTEKENKGIRMDEQAIKAYLSNYEKFMTASFADMKTKKQTNYREIIRGNVFKMENVLLNNTEYQPYIFYS</sequence>
<dbReference type="GO" id="GO:0016787">
    <property type="term" value="F:hydrolase activity"/>
    <property type="evidence" value="ECO:0007669"/>
    <property type="project" value="UniProtKB-KW"/>
</dbReference>
<dbReference type="HAMAP" id="MF_01470">
    <property type="entry name" value="Cas1"/>
    <property type="match status" value="1"/>
</dbReference>
<evidence type="ECO:0000256" key="1">
    <source>
        <dbReference type="ARBA" id="ARBA00022722"/>
    </source>
</evidence>
<feature type="binding site" evidence="10">
    <location>
        <position position="158"/>
    </location>
    <ligand>
        <name>Mn(2+)</name>
        <dbReference type="ChEBI" id="CHEBI:29035"/>
    </ligand>
</feature>
<comment type="cofactor">
    <cofactor evidence="10">
        <name>Mg(2+)</name>
        <dbReference type="ChEBI" id="CHEBI:18420"/>
    </cofactor>
    <cofactor evidence="10">
        <name>Mn(2+)</name>
        <dbReference type="ChEBI" id="CHEBI:29035"/>
    </cofactor>
</comment>
<dbReference type="Gene3D" id="1.20.120.920">
    <property type="entry name" value="CRISPR-associated endonuclease Cas1, C-terminal domain"/>
    <property type="match status" value="1"/>
</dbReference>
<dbReference type="Gene3D" id="3.100.10.20">
    <property type="entry name" value="CRISPR-associated endonuclease Cas1, N-terminal domain"/>
    <property type="match status" value="1"/>
</dbReference>
<keyword evidence="6 10" id="KW-0051">Antiviral defense</keyword>
<evidence type="ECO:0000256" key="6">
    <source>
        <dbReference type="ARBA" id="ARBA00023118"/>
    </source>
</evidence>
<keyword evidence="2 10" id="KW-0479">Metal-binding</keyword>
<name>A0A975B816_9BACT</name>
<keyword evidence="3 10" id="KW-0255">Endonuclease</keyword>
<evidence type="ECO:0000256" key="10">
    <source>
        <dbReference type="HAMAP-Rule" id="MF_01470"/>
    </source>
</evidence>
<keyword evidence="1 10" id="KW-0540">Nuclease</keyword>
<evidence type="ECO:0000256" key="5">
    <source>
        <dbReference type="ARBA" id="ARBA00022842"/>
    </source>
</evidence>
<dbReference type="GO" id="GO:0051607">
    <property type="term" value="P:defense response to virus"/>
    <property type="evidence" value="ECO:0007669"/>
    <property type="project" value="UniProtKB-UniRule"/>
</dbReference>
<keyword evidence="4 10" id="KW-0378">Hydrolase</keyword>
<dbReference type="InterPro" id="IPR042206">
    <property type="entry name" value="CRISPR-assoc_Cas1_C"/>
</dbReference>
<evidence type="ECO:0000256" key="2">
    <source>
        <dbReference type="ARBA" id="ARBA00022723"/>
    </source>
</evidence>
<dbReference type="RefSeq" id="WP_207691937.1">
    <property type="nucleotide sequence ID" value="NZ_CP061799.1"/>
</dbReference>
<dbReference type="NCBIfam" id="TIGR00287">
    <property type="entry name" value="cas1"/>
    <property type="match status" value="1"/>
</dbReference>
<dbReference type="GO" id="GO:0004519">
    <property type="term" value="F:endonuclease activity"/>
    <property type="evidence" value="ECO:0007669"/>
    <property type="project" value="UniProtKB-UniRule"/>
</dbReference>
<comment type="similarity">
    <text evidence="10">Belongs to the CRISPR-associated endonuclease Cas1 family.</text>
</comment>
<keyword evidence="5 10" id="KW-0460">Magnesium</keyword>
<dbReference type="InterPro" id="IPR042211">
    <property type="entry name" value="CRISPR-assoc_Cas1_N"/>
</dbReference>
<dbReference type="InterPro" id="IPR050646">
    <property type="entry name" value="Cas1"/>
</dbReference>
<dbReference type="GO" id="GO:0046872">
    <property type="term" value="F:metal ion binding"/>
    <property type="evidence" value="ECO:0007669"/>
    <property type="project" value="UniProtKB-UniRule"/>
</dbReference>
<dbReference type="Pfam" id="PF01867">
    <property type="entry name" value="Cas_Cas1"/>
    <property type="match status" value="1"/>
</dbReference>
<keyword evidence="12" id="KW-1185">Reference proteome</keyword>
<dbReference type="EC" id="3.1.-.-" evidence="10"/>
<evidence type="ECO:0000256" key="8">
    <source>
        <dbReference type="ARBA" id="ARBA00023211"/>
    </source>
</evidence>
<keyword evidence="8 10" id="KW-0464">Manganese</keyword>
<evidence type="ECO:0000256" key="4">
    <source>
        <dbReference type="ARBA" id="ARBA00022801"/>
    </source>
</evidence>
<evidence type="ECO:0000256" key="9">
    <source>
        <dbReference type="ARBA" id="ARBA00038592"/>
    </source>
</evidence>
<proteinExistence type="inferred from homology"/>
<dbReference type="PANTHER" id="PTHR34353">
    <property type="entry name" value="CRISPR-ASSOCIATED ENDONUCLEASE CAS1 1"/>
    <property type="match status" value="1"/>
</dbReference>
<reference evidence="11" key="1">
    <citation type="journal article" date="2021" name="Microb. Physiol.">
        <title>Proteogenomic Insights into the Physiology of Marine, Sulfate-Reducing, Filamentous Desulfonema limicola and Desulfonema magnum.</title>
        <authorList>
            <person name="Schnaars V."/>
            <person name="Wohlbrand L."/>
            <person name="Scheve S."/>
            <person name="Hinrichs C."/>
            <person name="Reinhardt R."/>
            <person name="Rabus R."/>
        </authorList>
    </citation>
    <scope>NUCLEOTIDE SEQUENCE</scope>
    <source>
        <strain evidence="11">5ac10</strain>
    </source>
</reference>
<dbReference type="InterPro" id="IPR002729">
    <property type="entry name" value="CRISPR-assoc_Cas1"/>
</dbReference>
<evidence type="ECO:0000256" key="3">
    <source>
        <dbReference type="ARBA" id="ARBA00022759"/>
    </source>
</evidence>
<keyword evidence="7 10" id="KW-0238">DNA-binding</keyword>
<dbReference type="KEGG" id="dli:dnl_25660"/>
<protein>
    <recommendedName>
        <fullName evidence="10">CRISPR-associated endonuclease Cas1</fullName>
        <ecNumber evidence="10">3.1.-.-</ecNumber>
    </recommendedName>
</protein>
<dbReference type="EMBL" id="CP061799">
    <property type="protein sequence ID" value="QTA80270.1"/>
    <property type="molecule type" value="Genomic_DNA"/>
</dbReference>
<comment type="function">
    <text evidence="10">CRISPR (clustered regularly interspaced short palindromic repeat), is an adaptive immune system that provides protection against mobile genetic elements (viruses, transposable elements and conjugative plasmids). CRISPR clusters contain spacers, sequences complementary to antecedent mobile elements, and target invading nucleic acids. CRISPR clusters are transcribed and processed into CRISPR RNA (crRNA). Acts as a dsDNA endonuclease. Involved in the integration of spacer DNA into the CRISPR cassette.</text>
</comment>
<gene>
    <name evidence="10" type="primary">cas1</name>
    <name evidence="11" type="ORF">dnl_25660</name>
</gene>
<dbReference type="GO" id="GO:0003677">
    <property type="term" value="F:DNA binding"/>
    <property type="evidence" value="ECO:0007669"/>
    <property type="project" value="UniProtKB-KW"/>
</dbReference>
<evidence type="ECO:0000313" key="11">
    <source>
        <dbReference type="EMBL" id="QTA80270.1"/>
    </source>
</evidence>